<name>A0A835BKY3_9POAL</name>
<dbReference type="InterPro" id="IPR001938">
    <property type="entry name" value="Thaumatin"/>
</dbReference>
<dbReference type="PANTHER" id="PTHR33065:SF88">
    <property type="entry name" value="OS11G0104220 PROTEIN"/>
    <property type="match status" value="1"/>
</dbReference>
<protein>
    <recommendedName>
        <fullName evidence="1">DUF6598 domain-containing protein</fullName>
    </recommendedName>
</protein>
<dbReference type="Proteomes" id="UP000636709">
    <property type="component" value="Unassembled WGS sequence"/>
</dbReference>
<proteinExistence type="predicted"/>
<organism evidence="2 3">
    <name type="scientific">Digitaria exilis</name>
    <dbReference type="NCBI Taxonomy" id="1010633"/>
    <lineage>
        <taxon>Eukaryota</taxon>
        <taxon>Viridiplantae</taxon>
        <taxon>Streptophyta</taxon>
        <taxon>Embryophyta</taxon>
        <taxon>Tracheophyta</taxon>
        <taxon>Spermatophyta</taxon>
        <taxon>Magnoliopsida</taxon>
        <taxon>Liliopsida</taxon>
        <taxon>Poales</taxon>
        <taxon>Poaceae</taxon>
        <taxon>PACMAD clade</taxon>
        <taxon>Panicoideae</taxon>
        <taxon>Panicodae</taxon>
        <taxon>Paniceae</taxon>
        <taxon>Anthephorinae</taxon>
        <taxon>Digitaria</taxon>
    </lineage>
</organism>
<dbReference type="PIRSF" id="PIRSF002703">
    <property type="entry name" value="Thaumatin"/>
    <property type="match status" value="1"/>
</dbReference>
<evidence type="ECO:0000313" key="2">
    <source>
        <dbReference type="EMBL" id="KAF8696180.1"/>
    </source>
</evidence>
<feature type="domain" description="DUF6598" evidence="1">
    <location>
        <begin position="1"/>
        <end position="242"/>
    </location>
</feature>
<comment type="caution">
    <text evidence="2">The sequence shown here is derived from an EMBL/GenBank/DDBJ whole genome shotgun (WGS) entry which is preliminary data.</text>
</comment>
<dbReference type="EMBL" id="JACEFO010001882">
    <property type="protein sequence ID" value="KAF8696180.1"/>
    <property type="molecule type" value="Genomic_DNA"/>
</dbReference>
<reference evidence="2" key="1">
    <citation type="submission" date="2020-07" db="EMBL/GenBank/DDBJ databases">
        <title>Genome sequence and genetic diversity analysis of an under-domesticated orphan crop, white fonio (Digitaria exilis).</title>
        <authorList>
            <person name="Bennetzen J.L."/>
            <person name="Chen S."/>
            <person name="Ma X."/>
            <person name="Wang X."/>
            <person name="Yssel A.E.J."/>
            <person name="Chaluvadi S.R."/>
            <person name="Johnson M."/>
            <person name="Gangashetty P."/>
            <person name="Hamidou F."/>
            <person name="Sanogo M.D."/>
            <person name="Zwaenepoel A."/>
            <person name="Wallace J."/>
            <person name="Van De Peer Y."/>
            <person name="Van Deynze A."/>
        </authorList>
    </citation>
    <scope>NUCLEOTIDE SEQUENCE</scope>
    <source>
        <tissue evidence="2">Leaves</tissue>
    </source>
</reference>
<dbReference type="PANTHER" id="PTHR33065">
    <property type="entry name" value="OS07G0486400 PROTEIN"/>
    <property type="match status" value="1"/>
</dbReference>
<keyword evidence="3" id="KW-1185">Reference proteome</keyword>
<dbReference type="Pfam" id="PF20241">
    <property type="entry name" value="DUF6598"/>
    <property type="match status" value="1"/>
</dbReference>
<evidence type="ECO:0000313" key="3">
    <source>
        <dbReference type="Proteomes" id="UP000636709"/>
    </source>
</evidence>
<dbReference type="InterPro" id="IPR046533">
    <property type="entry name" value="DUF6598"/>
</dbReference>
<sequence>MEIFSIKVTQIEGGLEWPLHVYGLVAVRDSMDHRRNILFHRSKNNYQVLTAEDPFLVLTGPSRAIALIDHPEFEVELYAIGRVPSEDKVLSALYFEYNNISNGRFAGLIQTRRDKTKLRSTIELKFAHLAVPLEATIEVYHSGGTRNFHGRFFAHMDYMGKDEIVLLDSRESKVTILPDGRILLSRRVVIVEEGDELRLGVNASQSRVGQNSVEVVAKFPAKLLGKSGGELNVGFCMMSVSVAWSVLV</sequence>
<dbReference type="OrthoDB" id="667227at2759"/>
<gene>
    <name evidence="2" type="ORF">HU200_037076</name>
</gene>
<accession>A0A835BKY3</accession>
<dbReference type="AlphaFoldDB" id="A0A835BKY3"/>
<evidence type="ECO:0000259" key="1">
    <source>
        <dbReference type="Pfam" id="PF20241"/>
    </source>
</evidence>